<gene>
    <name evidence="1" type="primary">WBGene00096609</name>
</gene>
<sequence>METATEEPPQETVDELCQVALPGITVRSFPDSRPAMLLKASEQGLEKMYEPVFPAGLSLESCEGDVKAASIEFVHDTAMYVEHIENLKSSGDSLQTLPMPLYHAHVLWSYILRISRVKSKKCALSLLSIGPHLGMDSTPKKGSLGRNEPAGLNMPRVLGASITVLRGEEKEEGLKMDLSPDRGGALSAATQFSKAELLELASGGVLRMRLRIIVGRSYFDLRKLIDLKAPTATVTGAAEGILDLIIRGERPPDYDWAITVGESDVPGPSLFYVHKAAFGSMSDVFRVAFQTEHSYEDQILMVTGESRCIVTSLTAEDMKVVIPLVYGLYAPLPERWQRISVLGRNLCRLFKADLITGVVFPHWERTICQQALAIDKTDVASLPTIFRLLILIWSCPYGSMPVAKRVALHLNTDPTAEAPRSKLLVETVLPSLGDLGQTVHVVSIMGSVMAHLCMISAVRKTGLAAREAEWK</sequence>
<dbReference type="AlphaFoldDB" id="A0A2A6B561"/>
<reference evidence="1" key="2">
    <citation type="submission" date="2022-06" db="UniProtKB">
        <authorList>
            <consortium name="EnsemblMetazoa"/>
        </authorList>
    </citation>
    <scope>IDENTIFICATION</scope>
    <source>
        <strain evidence="1">PS312</strain>
    </source>
</reference>
<accession>A0A8R1U8W6</accession>
<dbReference type="EnsemblMetazoa" id="PPA07055.1">
    <property type="protein sequence ID" value="PPA07055.1"/>
    <property type="gene ID" value="WBGene00096609"/>
</dbReference>
<dbReference type="PROSITE" id="PS50097">
    <property type="entry name" value="BTB"/>
    <property type="match status" value="1"/>
</dbReference>
<dbReference type="OrthoDB" id="5862088at2759"/>
<dbReference type="InterPro" id="IPR000210">
    <property type="entry name" value="BTB/POZ_dom"/>
</dbReference>
<protein>
    <submittedName>
        <fullName evidence="1">BTB domain-containing protein</fullName>
    </submittedName>
</protein>
<keyword evidence="2" id="KW-1185">Reference proteome</keyword>
<organism evidence="1 2">
    <name type="scientific">Pristionchus pacificus</name>
    <name type="common">Parasitic nematode worm</name>
    <dbReference type="NCBI Taxonomy" id="54126"/>
    <lineage>
        <taxon>Eukaryota</taxon>
        <taxon>Metazoa</taxon>
        <taxon>Ecdysozoa</taxon>
        <taxon>Nematoda</taxon>
        <taxon>Chromadorea</taxon>
        <taxon>Rhabditida</taxon>
        <taxon>Rhabditina</taxon>
        <taxon>Diplogasteromorpha</taxon>
        <taxon>Diplogasteroidea</taxon>
        <taxon>Neodiplogasteridae</taxon>
        <taxon>Pristionchus</taxon>
    </lineage>
</organism>
<accession>A0A2A6B561</accession>
<proteinExistence type="predicted"/>
<name>A0A2A6B561_PRIPA</name>
<evidence type="ECO:0000313" key="1">
    <source>
        <dbReference type="EnsemblMetazoa" id="PPA07055.1"/>
    </source>
</evidence>
<evidence type="ECO:0000313" key="2">
    <source>
        <dbReference type="Proteomes" id="UP000005239"/>
    </source>
</evidence>
<dbReference type="Proteomes" id="UP000005239">
    <property type="component" value="Unassembled WGS sequence"/>
</dbReference>
<reference evidence="2" key="1">
    <citation type="journal article" date="2008" name="Nat. Genet.">
        <title>The Pristionchus pacificus genome provides a unique perspective on nematode lifestyle and parasitism.</title>
        <authorList>
            <person name="Dieterich C."/>
            <person name="Clifton S.W."/>
            <person name="Schuster L.N."/>
            <person name="Chinwalla A."/>
            <person name="Delehaunty K."/>
            <person name="Dinkelacker I."/>
            <person name="Fulton L."/>
            <person name="Fulton R."/>
            <person name="Godfrey J."/>
            <person name="Minx P."/>
            <person name="Mitreva M."/>
            <person name="Roeseler W."/>
            <person name="Tian H."/>
            <person name="Witte H."/>
            <person name="Yang S.P."/>
            <person name="Wilson R.K."/>
            <person name="Sommer R.J."/>
        </authorList>
    </citation>
    <scope>NUCLEOTIDE SEQUENCE [LARGE SCALE GENOMIC DNA]</scope>
    <source>
        <strain evidence="2">PS312</strain>
    </source>
</reference>